<evidence type="ECO:0000256" key="2">
    <source>
        <dbReference type="ARBA" id="ARBA00022801"/>
    </source>
</evidence>
<dbReference type="Pfam" id="PF00328">
    <property type="entry name" value="His_Phos_2"/>
    <property type="match status" value="1"/>
</dbReference>
<dbReference type="PANTHER" id="PTHR11567">
    <property type="entry name" value="ACID PHOSPHATASE-RELATED"/>
    <property type="match status" value="1"/>
</dbReference>
<dbReference type="PROSITE" id="PS00778">
    <property type="entry name" value="HIS_ACID_PHOSPHAT_2"/>
    <property type="match status" value="1"/>
</dbReference>
<evidence type="ECO:0000313" key="3">
    <source>
        <dbReference type="EMBL" id="KAG2226424.1"/>
    </source>
</evidence>
<dbReference type="Gene3D" id="3.40.50.1240">
    <property type="entry name" value="Phosphoglycerate mutase-like"/>
    <property type="match status" value="1"/>
</dbReference>
<dbReference type="AlphaFoldDB" id="A0A8H7S9Z6"/>
<dbReference type="CDD" id="cd07061">
    <property type="entry name" value="HP_HAP_like"/>
    <property type="match status" value="1"/>
</dbReference>
<reference evidence="3 4" key="1">
    <citation type="submission" date="2020-12" db="EMBL/GenBank/DDBJ databases">
        <title>Metabolic potential, ecology and presence of endohyphal bacteria is reflected in genomic diversity of Mucoromycotina.</title>
        <authorList>
            <person name="Muszewska A."/>
            <person name="Okrasinska A."/>
            <person name="Steczkiewicz K."/>
            <person name="Drgas O."/>
            <person name="Orlowska M."/>
            <person name="Perlinska-Lenart U."/>
            <person name="Aleksandrzak-Piekarczyk T."/>
            <person name="Szatraj K."/>
            <person name="Zielenkiewicz U."/>
            <person name="Pilsyk S."/>
            <person name="Malc E."/>
            <person name="Mieczkowski P."/>
            <person name="Kruszewska J.S."/>
            <person name="Biernat P."/>
            <person name="Pawlowska J."/>
        </authorList>
    </citation>
    <scope>NUCLEOTIDE SEQUENCE [LARGE SCALE GENOMIC DNA]</scope>
    <source>
        <strain evidence="3 4">CBS 142.35</strain>
    </source>
</reference>
<dbReference type="OrthoDB" id="10257284at2759"/>
<evidence type="ECO:0000256" key="1">
    <source>
        <dbReference type="ARBA" id="ARBA00005375"/>
    </source>
</evidence>
<evidence type="ECO:0000313" key="4">
    <source>
        <dbReference type="Proteomes" id="UP000646827"/>
    </source>
</evidence>
<comment type="similarity">
    <text evidence="1">Belongs to the histidine acid phosphatase family.</text>
</comment>
<comment type="caution">
    <text evidence="3">The sequence shown here is derived from an EMBL/GenBank/DDBJ whole genome shotgun (WGS) entry which is preliminary data.</text>
</comment>
<dbReference type="PROSITE" id="PS00616">
    <property type="entry name" value="HIS_ACID_PHOSPHAT_1"/>
    <property type="match status" value="1"/>
</dbReference>
<evidence type="ECO:0008006" key="5">
    <source>
        <dbReference type="Google" id="ProtNLM"/>
    </source>
</evidence>
<accession>A0A8H7S9Z6</accession>
<gene>
    <name evidence="3" type="ORF">INT45_000592</name>
</gene>
<organism evidence="3 4">
    <name type="scientific">Circinella minor</name>
    <dbReference type="NCBI Taxonomy" id="1195481"/>
    <lineage>
        <taxon>Eukaryota</taxon>
        <taxon>Fungi</taxon>
        <taxon>Fungi incertae sedis</taxon>
        <taxon>Mucoromycota</taxon>
        <taxon>Mucoromycotina</taxon>
        <taxon>Mucoromycetes</taxon>
        <taxon>Mucorales</taxon>
        <taxon>Lichtheimiaceae</taxon>
        <taxon>Circinella</taxon>
    </lineage>
</organism>
<proteinExistence type="inferred from homology"/>
<dbReference type="InterPro" id="IPR000560">
    <property type="entry name" value="His_Pase_clade-2"/>
</dbReference>
<keyword evidence="2" id="KW-0378">Hydrolase</keyword>
<keyword evidence="4" id="KW-1185">Reference proteome</keyword>
<dbReference type="InterPro" id="IPR033379">
    <property type="entry name" value="Acid_Pase_AS"/>
</dbReference>
<dbReference type="PANTHER" id="PTHR11567:SF110">
    <property type="entry name" value="2-PHOSPHOXYLOSE PHOSPHATASE 1"/>
    <property type="match status" value="1"/>
</dbReference>
<protein>
    <recommendedName>
        <fullName evidence="5">Acid phosphatase</fullName>
    </recommendedName>
</protein>
<name>A0A8H7S9Z6_9FUNG</name>
<sequence length="417" mass="47695">MASLPGADSGHYPEDLELTLLQVVHRHGERTPVRKRLTQLFPAVWNMCDANAHMFATILSLDPKAAKQFVPLQRLVDEERLGQKPHLHKPGACYYGQLTNVGRQSMASLGSRLREIYINRLKFLPDVFDENTVTIRSTDYQRTQESVQQLVAGGLYPIEKRHDDFVLKISTRDPVADNMFPNPNCYRLRQLNKESKKEVNEIYKDKFKSLSERLKKYVDSVSLDSHPSANGIMDTLVAAKAHGYDLPPDIDEGVMRDLEDVVILDFFYAAMKSHECRRLGIGRLVGDIRDRMVEKAAGVNDRKLHIYSGHDTTVGPLLISLGVFDKRWPPFSSSIIFELFQEKGTNSSWTSRIFGQKEQPHYVRVRYNDKILELPGCQATEDHHSNGDKSLCTFEAFKKIVKDQVPENWNEECQYKA</sequence>
<dbReference type="GO" id="GO:0016791">
    <property type="term" value="F:phosphatase activity"/>
    <property type="evidence" value="ECO:0007669"/>
    <property type="project" value="TreeGrafter"/>
</dbReference>
<dbReference type="Proteomes" id="UP000646827">
    <property type="component" value="Unassembled WGS sequence"/>
</dbReference>
<dbReference type="EMBL" id="JAEPRB010000017">
    <property type="protein sequence ID" value="KAG2226424.1"/>
    <property type="molecule type" value="Genomic_DNA"/>
</dbReference>
<dbReference type="InterPro" id="IPR029033">
    <property type="entry name" value="His_PPase_superfam"/>
</dbReference>
<dbReference type="InterPro" id="IPR050645">
    <property type="entry name" value="Histidine_acid_phosphatase"/>
</dbReference>
<dbReference type="SUPFAM" id="SSF53254">
    <property type="entry name" value="Phosphoglycerate mutase-like"/>
    <property type="match status" value="1"/>
</dbReference>